<evidence type="ECO:0000256" key="1">
    <source>
        <dbReference type="SAM" id="Phobius"/>
    </source>
</evidence>
<keyword evidence="1" id="KW-0472">Membrane</keyword>
<feature type="transmembrane region" description="Helical" evidence="1">
    <location>
        <begin position="20"/>
        <end position="40"/>
    </location>
</feature>
<accession>A0A3G9GYB1</accession>
<dbReference type="STRING" id="1262914.BN533_00729"/>
<name>R6I609_9FIRM</name>
<gene>
    <name evidence="2" type="ORF">BN533_00729</name>
</gene>
<sequence length="167" mass="18916">MPKEKKLFQMAVSSRNNSGFTLVEILLYISFYGLVMALLIPCAEGIIKVDNRLEMEGFCQRLAAEVTALQQAALWGAGLQNKLTVDLDQQCYYVYREGKIVKKVRLQEIGQGSLYFYSPNTSIIRFSAEGAPQVYFSVLIKNRRQPQLVKKFEVQPVTGRVVVSEIK</sequence>
<reference evidence="2" key="1">
    <citation type="submission" date="2012-11" db="EMBL/GenBank/DDBJ databases">
        <title>Dependencies among metagenomic species, viruses, plasmids and units of genetic variation.</title>
        <authorList>
            <person name="Nielsen H.B."/>
            <person name="Almeida M."/>
            <person name="Juncker A.S."/>
            <person name="Rasmussen S."/>
            <person name="Li J."/>
            <person name="Sunagawa S."/>
            <person name="Plichta D."/>
            <person name="Gautier L."/>
            <person name="Le Chatelier E."/>
            <person name="Peletier E."/>
            <person name="Bonde I."/>
            <person name="Nielsen T."/>
            <person name="Manichanh C."/>
            <person name="Arumugam M."/>
            <person name="Batto J."/>
            <person name="Santos M.B.Q.D."/>
            <person name="Blom N."/>
            <person name="Borruel N."/>
            <person name="Burgdorf K.S."/>
            <person name="Boumezbeur F."/>
            <person name="Casellas F."/>
            <person name="Dore J."/>
            <person name="Guarner F."/>
            <person name="Hansen T."/>
            <person name="Hildebrand F."/>
            <person name="Kaas R.S."/>
            <person name="Kennedy S."/>
            <person name="Kristiansen K."/>
            <person name="Kultima J.R."/>
            <person name="Leonard P."/>
            <person name="Levenez F."/>
            <person name="Lund O."/>
            <person name="Moumen B."/>
            <person name="Le Paslier D."/>
            <person name="Pons N."/>
            <person name="Pedersen O."/>
            <person name="Prifti E."/>
            <person name="Qin J."/>
            <person name="Raes J."/>
            <person name="Tap J."/>
            <person name="Tims S."/>
            <person name="Ussery D.W."/>
            <person name="Yamada T."/>
            <person name="MetaHit consortium"/>
            <person name="Renault P."/>
            <person name="Sicheritz-Ponten T."/>
            <person name="Bork P."/>
            <person name="Wang J."/>
            <person name="Brunak S."/>
            <person name="Ehrlich S.D."/>
        </authorList>
    </citation>
    <scope>NUCLEOTIDE SEQUENCE [LARGE SCALE GENOMIC DNA]</scope>
</reference>
<organism evidence="2">
    <name type="scientific">Phascolarctobacterium faecium</name>
    <dbReference type="NCBI Taxonomy" id="33025"/>
    <lineage>
        <taxon>Bacteria</taxon>
        <taxon>Bacillati</taxon>
        <taxon>Bacillota</taxon>
        <taxon>Negativicutes</taxon>
        <taxon>Acidaminococcales</taxon>
        <taxon>Acidaminococcaceae</taxon>
        <taxon>Phascolarctobacterium</taxon>
    </lineage>
</organism>
<keyword evidence="1" id="KW-1133">Transmembrane helix</keyword>
<dbReference type="EMBL" id="CBDS010000044">
    <property type="protein sequence ID" value="CDB45603.1"/>
    <property type="molecule type" value="Genomic_DNA"/>
</dbReference>
<evidence type="ECO:0000313" key="2">
    <source>
        <dbReference type="EMBL" id="CDB45603.1"/>
    </source>
</evidence>
<accession>R6I609</accession>
<keyword evidence="1" id="KW-0812">Transmembrane</keyword>
<evidence type="ECO:0008006" key="3">
    <source>
        <dbReference type="Google" id="ProtNLM"/>
    </source>
</evidence>
<comment type="caution">
    <text evidence="2">The sequence shown here is derived from an EMBL/GenBank/DDBJ whole genome shotgun (WGS) entry which is preliminary data.</text>
</comment>
<protein>
    <recommendedName>
        <fullName evidence="3">Prepilin-type N-terminal cleavage/methylation domain-containing protein</fullName>
    </recommendedName>
</protein>
<dbReference type="AlphaFoldDB" id="R6I609"/>
<dbReference type="HOGENOM" id="CLU_1593024_0_0_9"/>
<proteinExistence type="predicted"/>